<dbReference type="Pfam" id="PF02274">
    <property type="entry name" value="ADI"/>
    <property type="match status" value="1"/>
</dbReference>
<dbReference type="PANTHER" id="PTHR47271:SF2">
    <property type="entry name" value="ARGININE DEIMINASE"/>
    <property type="match status" value="1"/>
</dbReference>
<sequence>MSYVQVTNEIGALRRAIVHRPGRETQQTAHGDFFQAFPLRPGRSSFDLEQAQREHDALVGVLKAHDVEVIEVCDALQQTLEASPEARQELVDAFVADSPVEGAELTGALRDYFLSQGSPAQLVQALYDGVRYGQTNLASPASFPLAQRTDTAFDPELFLSRPMNTSFFVRDPATAIGRGLTCNSMYWRDRTREVDLYQILLRHLPAFSSTPQWLDHSCSFHIEGGDLINLTDKSLAIGLSSRTEGPAIDVLARHLLWGSRDGAPSGDAAPMPASDIKDIYVIPVPGTGNRLHLDTYLARVDCDTFLMDRSLAEQGPLLRLHRGRKKGEVRIEEERGGLKAMLKRALHQGPLKFIEVDGTDSSLAAELAGEAIGVLCLAPGVLCVSQGNLRVNDLLEKAGLDIIAVPTIELTDGFGGPGSLALPLWRETVE</sequence>
<accession>A0A4V3RRH9</accession>
<gene>
    <name evidence="3" type="ORF">E5334_02620</name>
</gene>
<keyword evidence="2" id="KW-0378">Hydrolase</keyword>
<dbReference type="AlphaFoldDB" id="A0A4V3RRH9"/>
<organism evidence="3 4">
    <name type="scientific">Muricaecibacterium torontonense</name>
    <dbReference type="NCBI Taxonomy" id="3032871"/>
    <lineage>
        <taxon>Bacteria</taxon>
        <taxon>Bacillati</taxon>
        <taxon>Actinomycetota</taxon>
        <taxon>Coriobacteriia</taxon>
        <taxon>Coriobacteriales</taxon>
        <taxon>Atopobiaceae</taxon>
        <taxon>Muricaecibacterium</taxon>
    </lineage>
</organism>
<dbReference type="PRINTS" id="PR01466">
    <property type="entry name" value="ARGDEIMINASE"/>
</dbReference>
<dbReference type="GO" id="GO:0016990">
    <property type="term" value="F:arginine deiminase activity"/>
    <property type="evidence" value="ECO:0007669"/>
    <property type="project" value="InterPro"/>
</dbReference>
<comment type="similarity">
    <text evidence="1">Belongs to the arginine deiminase family.</text>
</comment>
<dbReference type="OrthoDB" id="9807502at2"/>
<evidence type="ECO:0008006" key="5">
    <source>
        <dbReference type="Google" id="ProtNLM"/>
    </source>
</evidence>
<dbReference type="Proteomes" id="UP000310263">
    <property type="component" value="Unassembled WGS sequence"/>
</dbReference>
<dbReference type="SUPFAM" id="SSF55909">
    <property type="entry name" value="Pentein"/>
    <property type="match status" value="1"/>
</dbReference>
<name>A0A4V3RRH9_9ACTN</name>
<reference evidence="3 4" key="1">
    <citation type="submission" date="2019-04" db="EMBL/GenBank/DDBJ databases">
        <title>Microbes associate with the intestines of laboratory mice.</title>
        <authorList>
            <person name="Navarre W."/>
            <person name="Wong E."/>
            <person name="Huang K."/>
            <person name="Tropini C."/>
            <person name="Ng K."/>
            <person name="Yu B."/>
        </authorList>
    </citation>
    <scope>NUCLEOTIDE SEQUENCE [LARGE SCALE GENOMIC DNA]</scope>
    <source>
        <strain evidence="3 4">NM07_P-09</strain>
    </source>
</reference>
<dbReference type="GO" id="GO:0019546">
    <property type="term" value="P:L-arginine deiminase pathway"/>
    <property type="evidence" value="ECO:0007669"/>
    <property type="project" value="TreeGrafter"/>
</dbReference>
<dbReference type="EMBL" id="SRYE01000001">
    <property type="protein sequence ID" value="TGY63410.1"/>
    <property type="molecule type" value="Genomic_DNA"/>
</dbReference>
<protein>
    <recommendedName>
        <fullName evidence="5">Arginine deiminase</fullName>
    </recommendedName>
</protein>
<dbReference type="RefSeq" id="WP_136012037.1">
    <property type="nucleotide sequence ID" value="NZ_SRYE01000001.1"/>
</dbReference>
<dbReference type="Gene3D" id="1.10.3930.10">
    <property type="entry name" value="Arginine deiminase"/>
    <property type="match status" value="1"/>
</dbReference>
<keyword evidence="4" id="KW-1185">Reference proteome</keyword>
<proteinExistence type="inferred from homology"/>
<dbReference type="Gene3D" id="3.75.10.10">
    <property type="entry name" value="L-arginine/glycine Amidinotransferase, Chain A"/>
    <property type="match status" value="1"/>
</dbReference>
<comment type="caution">
    <text evidence="3">The sequence shown here is derived from an EMBL/GenBank/DDBJ whole genome shotgun (WGS) entry which is preliminary data.</text>
</comment>
<evidence type="ECO:0000256" key="1">
    <source>
        <dbReference type="ARBA" id="ARBA00010206"/>
    </source>
</evidence>
<dbReference type="PANTHER" id="PTHR47271">
    <property type="entry name" value="ARGININE DEIMINASE"/>
    <property type="match status" value="1"/>
</dbReference>
<evidence type="ECO:0000256" key="2">
    <source>
        <dbReference type="ARBA" id="ARBA00022801"/>
    </source>
</evidence>
<evidence type="ECO:0000313" key="4">
    <source>
        <dbReference type="Proteomes" id="UP000310263"/>
    </source>
</evidence>
<dbReference type="PIRSF" id="PIRSF006356">
    <property type="entry name" value="Arg_deiminase"/>
    <property type="match status" value="1"/>
</dbReference>
<evidence type="ECO:0000313" key="3">
    <source>
        <dbReference type="EMBL" id="TGY63410.1"/>
    </source>
</evidence>
<dbReference type="InterPro" id="IPR003876">
    <property type="entry name" value="Arg_deiminase"/>
</dbReference>